<proteinExistence type="predicted"/>
<organism evidence="1 2">
    <name type="scientific">Geofilum rubicundum JCM 15548</name>
    <dbReference type="NCBI Taxonomy" id="1236989"/>
    <lineage>
        <taxon>Bacteria</taxon>
        <taxon>Pseudomonadati</taxon>
        <taxon>Bacteroidota</taxon>
        <taxon>Bacteroidia</taxon>
        <taxon>Marinilabiliales</taxon>
        <taxon>Marinilabiliaceae</taxon>
        <taxon>Geofilum</taxon>
    </lineage>
</organism>
<name>A0A0E9LUC0_9BACT</name>
<comment type="caution">
    <text evidence="1">The sequence shown here is derived from an EMBL/GenBank/DDBJ whole genome shotgun (WGS) entry which is preliminary data.</text>
</comment>
<sequence>MKSLLLTTALILALAFQSCNTRKIERIGTEETIDLSGRWNDSDSRMTQKPW</sequence>
<accession>A0A0E9LUC0</accession>
<dbReference type="PROSITE" id="PS51257">
    <property type="entry name" value="PROKAR_LIPOPROTEIN"/>
    <property type="match status" value="1"/>
</dbReference>
<dbReference type="Proteomes" id="UP000032900">
    <property type="component" value="Unassembled WGS sequence"/>
</dbReference>
<evidence type="ECO:0000313" key="1">
    <source>
        <dbReference type="EMBL" id="GAO28741.1"/>
    </source>
</evidence>
<dbReference type="EMBL" id="BAZW01000004">
    <property type="protein sequence ID" value="GAO28741.1"/>
    <property type="molecule type" value="Genomic_DNA"/>
</dbReference>
<reference evidence="1 2" key="1">
    <citation type="journal article" date="2015" name="Microbes Environ.">
        <title>Distribution and evolution of nitrogen fixation genes in the phylum bacteroidetes.</title>
        <authorList>
            <person name="Inoue J."/>
            <person name="Oshima K."/>
            <person name="Suda W."/>
            <person name="Sakamoto M."/>
            <person name="Iino T."/>
            <person name="Noda S."/>
            <person name="Hongoh Y."/>
            <person name="Hattori M."/>
            <person name="Ohkuma M."/>
        </authorList>
    </citation>
    <scope>NUCLEOTIDE SEQUENCE [LARGE SCALE GENOMIC DNA]</scope>
    <source>
        <strain evidence="1">JCM 15548</strain>
    </source>
</reference>
<gene>
    <name evidence="1" type="ORF">JCM15548_1865</name>
</gene>
<dbReference type="RefSeq" id="WP_227625412.1">
    <property type="nucleotide sequence ID" value="NZ_BAZW01000004.1"/>
</dbReference>
<evidence type="ECO:0000313" key="2">
    <source>
        <dbReference type="Proteomes" id="UP000032900"/>
    </source>
</evidence>
<dbReference type="STRING" id="1236989.JCM15548_1865"/>
<dbReference type="AlphaFoldDB" id="A0A0E9LUC0"/>
<protein>
    <submittedName>
        <fullName evidence="1">Uncharacterized protein</fullName>
    </submittedName>
</protein>
<keyword evidence="2" id="KW-1185">Reference proteome</keyword>